<keyword evidence="1" id="KW-1133">Transmembrane helix</keyword>
<feature type="transmembrane region" description="Helical" evidence="1">
    <location>
        <begin position="78"/>
        <end position="94"/>
    </location>
</feature>
<dbReference type="Proteomes" id="UP000646946">
    <property type="component" value="Unassembled WGS sequence"/>
</dbReference>
<keyword evidence="2" id="KW-0378">Hydrolase</keyword>
<organism evidence="2 3">
    <name type="scientific">Candidatus Naiadarchaeum limnaeum</name>
    <dbReference type="NCBI Taxonomy" id="2756139"/>
    <lineage>
        <taxon>Archaea</taxon>
        <taxon>Candidatus Undinarchaeota</taxon>
        <taxon>Candidatus Undinarchaeia</taxon>
        <taxon>Candidatus Naiadarchaeales</taxon>
        <taxon>Candidatus Naiadarchaeaceae</taxon>
        <taxon>Candidatus Naiadarchaeum</taxon>
    </lineage>
</organism>
<protein>
    <submittedName>
        <fullName evidence="2">Metal-dependent hydrolase</fullName>
    </submittedName>
</protein>
<dbReference type="InterPro" id="IPR007404">
    <property type="entry name" value="YdjM-like"/>
</dbReference>
<evidence type="ECO:0000313" key="2">
    <source>
        <dbReference type="EMBL" id="HIK00987.1"/>
    </source>
</evidence>
<keyword evidence="1" id="KW-0812">Transmembrane</keyword>
<gene>
    <name evidence="2" type="ORF">H1016_05645</name>
</gene>
<evidence type="ECO:0000313" key="3">
    <source>
        <dbReference type="Proteomes" id="UP000646946"/>
    </source>
</evidence>
<name>A0A832V4Y0_9ARCH</name>
<comment type="caution">
    <text evidence="2">The sequence shown here is derived from an EMBL/GenBank/DDBJ whole genome shotgun (WGS) entry which is preliminary data.</text>
</comment>
<feature type="transmembrane region" description="Helical" evidence="1">
    <location>
        <begin position="101"/>
        <end position="120"/>
    </location>
</feature>
<dbReference type="EMBL" id="DVAB01000051">
    <property type="protein sequence ID" value="HIK00987.1"/>
    <property type="molecule type" value="Genomic_DNA"/>
</dbReference>
<dbReference type="GO" id="GO:0016787">
    <property type="term" value="F:hydrolase activity"/>
    <property type="evidence" value="ECO:0007669"/>
    <property type="project" value="UniProtKB-KW"/>
</dbReference>
<dbReference type="Pfam" id="PF04307">
    <property type="entry name" value="YdjM"/>
    <property type="match status" value="1"/>
</dbReference>
<accession>A0A832V4Y0</accession>
<dbReference type="AlphaFoldDB" id="A0A832V4Y0"/>
<feature type="transmembrane region" description="Helical" evidence="1">
    <location>
        <begin position="140"/>
        <end position="159"/>
    </location>
</feature>
<reference evidence="2 3" key="1">
    <citation type="journal article" name="Nat. Commun.">
        <title>Undinarchaeota illuminate DPANN phylogeny and the impact of gene transfer on archaeal evolution.</title>
        <authorList>
            <person name="Dombrowski N."/>
            <person name="Williams T.A."/>
            <person name="Sun J."/>
            <person name="Woodcroft B.J."/>
            <person name="Lee J.H."/>
            <person name="Minh B.Q."/>
            <person name="Rinke C."/>
            <person name="Spang A."/>
        </authorList>
    </citation>
    <scope>NUCLEOTIDE SEQUENCE [LARGE SCALE GENOMIC DNA]</scope>
    <source>
        <strain evidence="2">MAG_bin1129</strain>
    </source>
</reference>
<evidence type="ECO:0000256" key="1">
    <source>
        <dbReference type="SAM" id="Phobius"/>
    </source>
</evidence>
<keyword evidence="1" id="KW-0472">Membrane</keyword>
<sequence>MMPRTHVMIGALVGALLSFKFNIAFTDVIIAAIFGSFVDLDHVVSHWQKSGRLSISDTLRVDVKGLEHSRTPWIHGKYGLITMAIPALIAYYFFGLKYGLLVYLPFLAHLFFDFIVPYSNFGKVIYKFGHYLIPVTFEELILDVFTFDLLMASLIYFSIIA</sequence>
<proteinExistence type="predicted"/>
<keyword evidence="3" id="KW-1185">Reference proteome</keyword>